<evidence type="ECO:0000313" key="2">
    <source>
        <dbReference type="EMBL" id="GAA0669637.1"/>
    </source>
</evidence>
<protein>
    <recommendedName>
        <fullName evidence="4">DUF3617 family protein</fullName>
    </recommendedName>
</protein>
<proteinExistence type="predicted"/>
<name>A0ABN1HVK5_9SPHN</name>
<feature type="signal peptide" evidence="1">
    <location>
        <begin position="1"/>
        <end position="19"/>
    </location>
</feature>
<keyword evidence="1" id="KW-0732">Signal</keyword>
<dbReference type="Proteomes" id="UP001500238">
    <property type="component" value="Unassembled WGS sequence"/>
</dbReference>
<evidence type="ECO:0000256" key="1">
    <source>
        <dbReference type="SAM" id="SignalP"/>
    </source>
</evidence>
<comment type="caution">
    <text evidence="2">The sequence shown here is derived from an EMBL/GenBank/DDBJ whole genome shotgun (WGS) entry which is preliminary data.</text>
</comment>
<sequence>MVHSAIPASLLALAAPALAAAGDSAMQRDGVDYAQVTVHQRVIIRVPRMTPSRTMARVRATPPVRYREKKGPKCVAVAEMGGAMIVEPGAVDLVMEGGRRLRARLDDDCGPMDFYNGFYLRPAADGQVCAKRDVIRMRSGASCEIATFKTLEAAR</sequence>
<accession>A0ABN1HVK5</accession>
<reference evidence="2 3" key="1">
    <citation type="journal article" date="2019" name="Int. J. Syst. Evol. Microbiol.">
        <title>The Global Catalogue of Microorganisms (GCM) 10K type strain sequencing project: providing services to taxonomists for standard genome sequencing and annotation.</title>
        <authorList>
            <consortium name="The Broad Institute Genomics Platform"/>
            <consortium name="The Broad Institute Genome Sequencing Center for Infectious Disease"/>
            <person name="Wu L."/>
            <person name="Ma J."/>
        </authorList>
    </citation>
    <scope>NUCLEOTIDE SEQUENCE [LARGE SCALE GENOMIC DNA]</scope>
    <source>
        <strain evidence="2 3">JCM 14603</strain>
    </source>
</reference>
<evidence type="ECO:0000313" key="3">
    <source>
        <dbReference type="Proteomes" id="UP001500238"/>
    </source>
</evidence>
<dbReference type="RefSeq" id="WP_163959521.1">
    <property type="nucleotide sequence ID" value="NZ_BAAAES010000008.1"/>
</dbReference>
<feature type="chain" id="PRO_5045984982" description="DUF3617 family protein" evidence="1">
    <location>
        <begin position="20"/>
        <end position="155"/>
    </location>
</feature>
<dbReference type="EMBL" id="BAAAES010000008">
    <property type="protein sequence ID" value="GAA0669637.1"/>
    <property type="molecule type" value="Genomic_DNA"/>
</dbReference>
<gene>
    <name evidence="2" type="ORF">GCM10009102_20150</name>
</gene>
<organism evidence="2 3">
    <name type="scientific">Sphingomonas insulae</name>
    <dbReference type="NCBI Taxonomy" id="424800"/>
    <lineage>
        <taxon>Bacteria</taxon>
        <taxon>Pseudomonadati</taxon>
        <taxon>Pseudomonadota</taxon>
        <taxon>Alphaproteobacteria</taxon>
        <taxon>Sphingomonadales</taxon>
        <taxon>Sphingomonadaceae</taxon>
        <taxon>Sphingomonas</taxon>
    </lineage>
</organism>
<evidence type="ECO:0008006" key="4">
    <source>
        <dbReference type="Google" id="ProtNLM"/>
    </source>
</evidence>
<keyword evidence="3" id="KW-1185">Reference proteome</keyword>